<evidence type="ECO:0000256" key="8">
    <source>
        <dbReference type="SAM" id="Phobius"/>
    </source>
</evidence>
<evidence type="ECO:0000313" key="9">
    <source>
        <dbReference type="EMBL" id="MBC8560560.1"/>
    </source>
</evidence>
<evidence type="ECO:0000256" key="4">
    <source>
        <dbReference type="ARBA" id="ARBA00022519"/>
    </source>
</evidence>
<feature type="transmembrane region" description="Helical" evidence="8">
    <location>
        <begin position="159"/>
        <end position="180"/>
    </location>
</feature>
<evidence type="ECO:0000256" key="1">
    <source>
        <dbReference type="ARBA" id="ARBA00004651"/>
    </source>
</evidence>
<dbReference type="Pfam" id="PF02653">
    <property type="entry name" value="BPD_transp_2"/>
    <property type="match status" value="1"/>
</dbReference>
<dbReference type="RefSeq" id="WP_249295597.1">
    <property type="nucleotide sequence ID" value="NZ_JACRSV010000003.1"/>
</dbReference>
<comment type="subcellular location">
    <subcellularLocation>
        <location evidence="1">Cell membrane</location>
        <topology evidence="1">Multi-pass membrane protein</topology>
    </subcellularLocation>
</comment>
<evidence type="ECO:0000256" key="3">
    <source>
        <dbReference type="ARBA" id="ARBA00022475"/>
    </source>
</evidence>
<dbReference type="Proteomes" id="UP000610760">
    <property type="component" value="Unassembled WGS sequence"/>
</dbReference>
<keyword evidence="3" id="KW-1003">Cell membrane</keyword>
<protein>
    <submittedName>
        <fullName evidence="9">ABC transporter permease</fullName>
    </submittedName>
</protein>
<dbReference type="PANTHER" id="PTHR32196:SF21">
    <property type="entry name" value="ABC TRANSPORTER PERMEASE PROTEIN YPHD-RELATED"/>
    <property type="match status" value="1"/>
</dbReference>
<keyword evidence="2" id="KW-0813">Transport</keyword>
<feature type="transmembrane region" description="Helical" evidence="8">
    <location>
        <begin position="290"/>
        <end position="309"/>
    </location>
</feature>
<name>A0A926E6V4_9FIRM</name>
<dbReference type="InterPro" id="IPR001851">
    <property type="entry name" value="ABC_transp_permease"/>
</dbReference>
<feature type="transmembrane region" description="Helical" evidence="8">
    <location>
        <begin position="211"/>
        <end position="233"/>
    </location>
</feature>
<dbReference type="GO" id="GO:0005886">
    <property type="term" value="C:plasma membrane"/>
    <property type="evidence" value="ECO:0007669"/>
    <property type="project" value="UniProtKB-SubCell"/>
</dbReference>
<dbReference type="PANTHER" id="PTHR32196">
    <property type="entry name" value="ABC TRANSPORTER PERMEASE PROTEIN YPHD-RELATED-RELATED"/>
    <property type="match status" value="1"/>
</dbReference>
<feature type="transmembrane region" description="Helical" evidence="8">
    <location>
        <begin position="245"/>
        <end position="278"/>
    </location>
</feature>
<feature type="transmembrane region" description="Helical" evidence="8">
    <location>
        <begin position="93"/>
        <end position="112"/>
    </location>
</feature>
<dbReference type="AlphaFoldDB" id="A0A926E6V4"/>
<evidence type="ECO:0000256" key="7">
    <source>
        <dbReference type="ARBA" id="ARBA00023136"/>
    </source>
</evidence>
<proteinExistence type="predicted"/>
<evidence type="ECO:0000313" key="10">
    <source>
        <dbReference type="Proteomes" id="UP000610760"/>
    </source>
</evidence>
<keyword evidence="10" id="KW-1185">Reference proteome</keyword>
<dbReference type="CDD" id="cd06579">
    <property type="entry name" value="TM_PBP1_transp_AraH_like"/>
    <property type="match status" value="1"/>
</dbReference>
<keyword evidence="6 8" id="KW-1133">Transmembrane helix</keyword>
<sequence length="316" mass="33433">MKKTIDWKKLLVKNSKYILLVVMVIVSALVSDKFFTSTNISNLFKQNAAVGIVALGELVVILTGGIDLSVGAIVSMTTVIVSLMLKAGMPIPIAIGVTLIVGLLAGFVNGILITRFKIIPFIATLATLNVFNGVGLLLSTGRQVFYKNETFLKIGSISYWFLPLMAVIWLVIAIIVNHILERTKAGRHLKGFGGNKEAVRLSGVNVNRVELSAYIVSGFLCAIGGVLMASRLTLGSNSVGNGWELTAIASVVIGGASMTGGVGGVGGVIVGTLVMGLIGNIMNLLKVSIYWQQIIKGIIILIAVYGSSVRKKESSK</sequence>
<dbReference type="GO" id="GO:0022857">
    <property type="term" value="F:transmembrane transporter activity"/>
    <property type="evidence" value="ECO:0007669"/>
    <property type="project" value="InterPro"/>
</dbReference>
<evidence type="ECO:0000256" key="6">
    <source>
        <dbReference type="ARBA" id="ARBA00022989"/>
    </source>
</evidence>
<keyword evidence="4" id="KW-0997">Cell inner membrane</keyword>
<feature type="transmembrane region" description="Helical" evidence="8">
    <location>
        <begin position="17"/>
        <end position="36"/>
    </location>
</feature>
<keyword evidence="5 8" id="KW-0812">Transmembrane</keyword>
<feature type="transmembrane region" description="Helical" evidence="8">
    <location>
        <begin position="118"/>
        <end position="138"/>
    </location>
</feature>
<evidence type="ECO:0000256" key="2">
    <source>
        <dbReference type="ARBA" id="ARBA00022448"/>
    </source>
</evidence>
<reference evidence="9" key="1">
    <citation type="submission" date="2020-08" db="EMBL/GenBank/DDBJ databases">
        <title>Genome public.</title>
        <authorList>
            <person name="Liu C."/>
            <person name="Sun Q."/>
        </authorList>
    </citation>
    <scope>NUCLEOTIDE SEQUENCE</scope>
    <source>
        <strain evidence="9">NSJ-33</strain>
    </source>
</reference>
<evidence type="ECO:0000256" key="5">
    <source>
        <dbReference type="ARBA" id="ARBA00022692"/>
    </source>
</evidence>
<feature type="transmembrane region" description="Helical" evidence="8">
    <location>
        <begin position="48"/>
        <end position="81"/>
    </location>
</feature>
<organism evidence="9 10">
    <name type="scientific">Fumia xinanensis</name>
    <dbReference type="NCBI Taxonomy" id="2763659"/>
    <lineage>
        <taxon>Bacteria</taxon>
        <taxon>Bacillati</taxon>
        <taxon>Bacillota</taxon>
        <taxon>Clostridia</taxon>
        <taxon>Eubacteriales</taxon>
        <taxon>Oscillospiraceae</taxon>
        <taxon>Fumia</taxon>
    </lineage>
</organism>
<dbReference type="EMBL" id="JACRSV010000003">
    <property type="protein sequence ID" value="MBC8560560.1"/>
    <property type="molecule type" value="Genomic_DNA"/>
</dbReference>
<comment type="caution">
    <text evidence="9">The sequence shown here is derived from an EMBL/GenBank/DDBJ whole genome shotgun (WGS) entry which is preliminary data.</text>
</comment>
<keyword evidence="7 8" id="KW-0472">Membrane</keyword>
<accession>A0A926E6V4</accession>
<gene>
    <name evidence="9" type="ORF">H8710_10845</name>
</gene>